<sequence length="63" mass="7568">MAYQFESDRTNDRELANTKEFVQRKFKESYPTSLVQEIHLDSLFSFSHLNHQCRIILVFDSTR</sequence>
<organism evidence="1">
    <name type="scientific">bioreactor metagenome</name>
    <dbReference type="NCBI Taxonomy" id="1076179"/>
    <lineage>
        <taxon>unclassified sequences</taxon>
        <taxon>metagenomes</taxon>
        <taxon>ecological metagenomes</taxon>
    </lineage>
</organism>
<dbReference type="AlphaFoldDB" id="A0A645AUC5"/>
<gene>
    <name evidence="1" type="ORF">SDC9_103170</name>
</gene>
<dbReference type="EMBL" id="VSSQ01015724">
    <property type="protein sequence ID" value="MPM56368.1"/>
    <property type="molecule type" value="Genomic_DNA"/>
</dbReference>
<comment type="caution">
    <text evidence="1">The sequence shown here is derived from an EMBL/GenBank/DDBJ whole genome shotgun (WGS) entry which is preliminary data.</text>
</comment>
<accession>A0A645AUC5</accession>
<name>A0A645AUC5_9ZZZZ</name>
<protein>
    <submittedName>
        <fullName evidence="1">Uncharacterized protein</fullName>
    </submittedName>
</protein>
<reference evidence="1" key="1">
    <citation type="submission" date="2019-08" db="EMBL/GenBank/DDBJ databases">
        <authorList>
            <person name="Kucharzyk K."/>
            <person name="Murdoch R.W."/>
            <person name="Higgins S."/>
            <person name="Loffler F."/>
        </authorList>
    </citation>
    <scope>NUCLEOTIDE SEQUENCE</scope>
</reference>
<proteinExistence type="predicted"/>
<evidence type="ECO:0000313" key="1">
    <source>
        <dbReference type="EMBL" id="MPM56368.1"/>
    </source>
</evidence>